<evidence type="ECO:0000313" key="2">
    <source>
        <dbReference type="EMBL" id="MBP2321084.1"/>
    </source>
</evidence>
<keyword evidence="1" id="KW-0472">Membrane</keyword>
<dbReference type="EMBL" id="JAGINW010000001">
    <property type="protein sequence ID" value="MBP2321084.1"/>
    <property type="molecule type" value="Genomic_DNA"/>
</dbReference>
<dbReference type="RefSeq" id="WP_209635731.1">
    <property type="nucleotide sequence ID" value="NZ_JAGINW010000001.1"/>
</dbReference>
<organism evidence="2 3">
    <name type="scientific">Kibdelosporangium banguiense</name>
    <dbReference type="NCBI Taxonomy" id="1365924"/>
    <lineage>
        <taxon>Bacteria</taxon>
        <taxon>Bacillati</taxon>
        <taxon>Actinomycetota</taxon>
        <taxon>Actinomycetes</taxon>
        <taxon>Pseudonocardiales</taxon>
        <taxon>Pseudonocardiaceae</taxon>
        <taxon>Kibdelosporangium</taxon>
    </lineage>
</organism>
<gene>
    <name evidence="2" type="ORF">JOF56_001469</name>
</gene>
<accession>A0ABS4TAU4</accession>
<feature type="transmembrane region" description="Helical" evidence="1">
    <location>
        <begin position="12"/>
        <end position="34"/>
    </location>
</feature>
<comment type="caution">
    <text evidence="2">The sequence shown here is derived from an EMBL/GenBank/DDBJ whole genome shotgun (WGS) entry which is preliminary data.</text>
</comment>
<reference evidence="2 3" key="1">
    <citation type="submission" date="2021-03" db="EMBL/GenBank/DDBJ databases">
        <title>Sequencing the genomes of 1000 actinobacteria strains.</title>
        <authorList>
            <person name="Klenk H.-P."/>
        </authorList>
    </citation>
    <scope>NUCLEOTIDE SEQUENCE [LARGE SCALE GENOMIC DNA]</scope>
    <source>
        <strain evidence="2 3">DSM 46670</strain>
    </source>
</reference>
<name>A0ABS4TAU4_9PSEU</name>
<keyword evidence="1" id="KW-1133">Transmembrane helix</keyword>
<protein>
    <submittedName>
        <fullName evidence="2">Magnesium-transporting ATPase (P-type)</fullName>
    </submittedName>
</protein>
<keyword evidence="3" id="KW-1185">Reference proteome</keyword>
<feature type="transmembrane region" description="Helical" evidence="1">
    <location>
        <begin position="120"/>
        <end position="138"/>
    </location>
</feature>
<proteinExistence type="predicted"/>
<feature type="transmembrane region" description="Helical" evidence="1">
    <location>
        <begin position="90"/>
        <end position="108"/>
    </location>
</feature>
<evidence type="ECO:0000313" key="3">
    <source>
        <dbReference type="Proteomes" id="UP001519332"/>
    </source>
</evidence>
<keyword evidence="1" id="KW-0812">Transmembrane</keyword>
<evidence type="ECO:0000256" key="1">
    <source>
        <dbReference type="SAM" id="Phobius"/>
    </source>
</evidence>
<feature type="transmembrane region" description="Helical" evidence="1">
    <location>
        <begin position="60"/>
        <end position="78"/>
    </location>
</feature>
<sequence length="148" mass="16189">MTDTPAIQNRATWLDWVGVGAGIAALLASFLPWYRVAESLVGQAEAAGQQTWITVWEGNFLAWFPIVLLMAVSVLLVWQRFGKPVQMVTSLWLTLALLAVVMILLRWITLPEGIRSGFGLYLGLIVAVCSVVAGFLAFRGQERANQAG</sequence>
<dbReference type="Proteomes" id="UP001519332">
    <property type="component" value="Unassembled WGS sequence"/>
</dbReference>